<dbReference type="Proteomes" id="UP001530400">
    <property type="component" value="Unassembled WGS sequence"/>
</dbReference>
<evidence type="ECO:0000313" key="2">
    <source>
        <dbReference type="EMBL" id="KAL3781725.1"/>
    </source>
</evidence>
<gene>
    <name evidence="2" type="ORF">ACHAWO_005809</name>
</gene>
<organism evidence="2 3">
    <name type="scientific">Cyclotella atomus</name>
    <dbReference type="NCBI Taxonomy" id="382360"/>
    <lineage>
        <taxon>Eukaryota</taxon>
        <taxon>Sar</taxon>
        <taxon>Stramenopiles</taxon>
        <taxon>Ochrophyta</taxon>
        <taxon>Bacillariophyta</taxon>
        <taxon>Coscinodiscophyceae</taxon>
        <taxon>Thalassiosirophycidae</taxon>
        <taxon>Stephanodiscales</taxon>
        <taxon>Stephanodiscaceae</taxon>
        <taxon>Cyclotella</taxon>
    </lineage>
</organism>
<feature type="region of interest" description="Disordered" evidence="1">
    <location>
        <begin position="1"/>
        <end position="21"/>
    </location>
</feature>
<name>A0ABD3P5H0_9STRA</name>
<protein>
    <submittedName>
        <fullName evidence="2">Uncharacterized protein</fullName>
    </submittedName>
</protein>
<accession>A0ABD3P5H0</accession>
<keyword evidence="3" id="KW-1185">Reference proteome</keyword>
<sequence length="120" mass="13387">MLPTSGRMPNIPTETREQRNCSRETRSFRLWFNGSAERSGKMRLVIPRLLLFEGGRCHVSSGTPRPTATAVASGLPSFILGDFSGSWKKYKSWRADVDVGDAIQQLSLLITRTGRTQVCE</sequence>
<evidence type="ECO:0000256" key="1">
    <source>
        <dbReference type="SAM" id="MobiDB-lite"/>
    </source>
</evidence>
<proteinExistence type="predicted"/>
<reference evidence="2 3" key="1">
    <citation type="submission" date="2024-10" db="EMBL/GenBank/DDBJ databases">
        <title>Updated reference genomes for cyclostephanoid diatoms.</title>
        <authorList>
            <person name="Roberts W.R."/>
            <person name="Alverson A.J."/>
        </authorList>
    </citation>
    <scope>NUCLEOTIDE SEQUENCE [LARGE SCALE GENOMIC DNA]</scope>
    <source>
        <strain evidence="2 3">AJA010-31</strain>
    </source>
</reference>
<comment type="caution">
    <text evidence="2">The sequence shown here is derived from an EMBL/GenBank/DDBJ whole genome shotgun (WGS) entry which is preliminary data.</text>
</comment>
<dbReference type="EMBL" id="JALLPJ020000833">
    <property type="protein sequence ID" value="KAL3781725.1"/>
    <property type="molecule type" value="Genomic_DNA"/>
</dbReference>
<evidence type="ECO:0000313" key="3">
    <source>
        <dbReference type="Proteomes" id="UP001530400"/>
    </source>
</evidence>
<dbReference type="AlphaFoldDB" id="A0ABD3P5H0"/>